<name>A0AAE1IMQ2_9FABA</name>
<evidence type="ECO:0000313" key="3">
    <source>
        <dbReference type="EMBL" id="KAK4252602.1"/>
    </source>
</evidence>
<keyword evidence="4" id="KW-1185">Reference proteome</keyword>
<evidence type="ECO:0000256" key="2">
    <source>
        <dbReference type="SAM" id="SignalP"/>
    </source>
</evidence>
<dbReference type="AlphaFoldDB" id="A0AAE1IMQ2"/>
<feature type="chain" id="PRO_5042189310" description="Transmembrane protein" evidence="2">
    <location>
        <begin position="28"/>
        <end position="96"/>
    </location>
</feature>
<proteinExistence type="predicted"/>
<accession>A0AAE1IMQ2</accession>
<reference evidence="3" key="1">
    <citation type="submission" date="2023-10" db="EMBL/GenBank/DDBJ databases">
        <title>Chromosome-level genome of the transformable northern wattle, Acacia crassicarpa.</title>
        <authorList>
            <person name="Massaro I."/>
            <person name="Sinha N.R."/>
            <person name="Poethig S."/>
            <person name="Leichty A.R."/>
        </authorList>
    </citation>
    <scope>NUCLEOTIDE SEQUENCE</scope>
    <source>
        <strain evidence="3">Acra3RX</strain>
        <tissue evidence="3">Leaf</tissue>
    </source>
</reference>
<organism evidence="3 4">
    <name type="scientific">Acacia crassicarpa</name>
    <name type="common">northern wattle</name>
    <dbReference type="NCBI Taxonomy" id="499986"/>
    <lineage>
        <taxon>Eukaryota</taxon>
        <taxon>Viridiplantae</taxon>
        <taxon>Streptophyta</taxon>
        <taxon>Embryophyta</taxon>
        <taxon>Tracheophyta</taxon>
        <taxon>Spermatophyta</taxon>
        <taxon>Magnoliopsida</taxon>
        <taxon>eudicotyledons</taxon>
        <taxon>Gunneridae</taxon>
        <taxon>Pentapetalae</taxon>
        <taxon>rosids</taxon>
        <taxon>fabids</taxon>
        <taxon>Fabales</taxon>
        <taxon>Fabaceae</taxon>
        <taxon>Caesalpinioideae</taxon>
        <taxon>mimosoid clade</taxon>
        <taxon>Acacieae</taxon>
        <taxon>Acacia</taxon>
    </lineage>
</organism>
<dbReference type="EMBL" id="JAWXYG010000022">
    <property type="protein sequence ID" value="KAK4252602.1"/>
    <property type="molecule type" value="Genomic_DNA"/>
</dbReference>
<dbReference type="Proteomes" id="UP001293593">
    <property type="component" value="Unassembled WGS sequence"/>
</dbReference>
<keyword evidence="2" id="KW-0732">Signal</keyword>
<sequence length="96" mass="10196">MAEKPIFFLSFLLFVIVLQLNLGSVAGGGSRKLVNIHPPAIDVPSYSLKIPKAPSSYDVSYTTDTYKINEGDDAFRPTTPGHSPGVGHDAPPGARA</sequence>
<evidence type="ECO:0008006" key="5">
    <source>
        <dbReference type="Google" id="ProtNLM"/>
    </source>
</evidence>
<protein>
    <recommendedName>
        <fullName evidence="5">Transmembrane protein</fullName>
    </recommendedName>
</protein>
<feature type="signal peptide" evidence="2">
    <location>
        <begin position="1"/>
        <end position="27"/>
    </location>
</feature>
<evidence type="ECO:0000313" key="4">
    <source>
        <dbReference type="Proteomes" id="UP001293593"/>
    </source>
</evidence>
<gene>
    <name evidence="3" type="ORF">QN277_014353</name>
</gene>
<evidence type="ECO:0000256" key="1">
    <source>
        <dbReference type="SAM" id="MobiDB-lite"/>
    </source>
</evidence>
<comment type="caution">
    <text evidence="3">The sequence shown here is derived from an EMBL/GenBank/DDBJ whole genome shotgun (WGS) entry which is preliminary data.</text>
</comment>
<feature type="region of interest" description="Disordered" evidence="1">
    <location>
        <begin position="69"/>
        <end position="96"/>
    </location>
</feature>